<name>A0ABS1HIR9_9BACT</name>
<feature type="chain" id="PRO_5046384677" description="DUF4476 domain-containing protein" evidence="1">
    <location>
        <begin position="19"/>
        <end position="154"/>
    </location>
</feature>
<comment type="caution">
    <text evidence="2">The sequence shown here is derived from an EMBL/GenBank/DDBJ whole genome shotgun (WGS) entry which is preliminary data.</text>
</comment>
<evidence type="ECO:0008006" key="4">
    <source>
        <dbReference type="Google" id="ProtNLM"/>
    </source>
</evidence>
<keyword evidence="1" id="KW-0732">Signal</keyword>
<evidence type="ECO:0000256" key="1">
    <source>
        <dbReference type="SAM" id="SignalP"/>
    </source>
</evidence>
<protein>
    <recommendedName>
        <fullName evidence="4">DUF4476 domain-containing protein</fullName>
    </recommendedName>
</protein>
<feature type="signal peptide" evidence="1">
    <location>
        <begin position="1"/>
        <end position="18"/>
    </location>
</feature>
<dbReference type="EMBL" id="JAENRR010000018">
    <property type="protein sequence ID" value="MBK3517544.1"/>
    <property type="molecule type" value="Genomic_DNA"/>
</dbReference>
<dbReference type="Proteomes" id="UP000605676">
    <property type="component" value="Unassembled WGS sequence"/>
</dbReference>
<evidence type="ECO:0000313" key="3">
    <source>
        <dbReference type="Proteomes" id="UP000605676"/>
    </source>
</evidence>
<sequence length="154" mass="17903">MRCLMVIGLMLSVHLLFANDIDVVRKQFHEIKDEETLKAFLKMASAIEDNKVIPYKEAAAMRQAEFTANLFKKLKFFNAGKEQLETYIKSNPFDIEARYIRALIQHDVPAILNYNEHFETDVKYVLDNIDASELSNDYKRLMKETLTNLKNAPL</sequence>
<organism evidence="2 3">
    <name type="scientific">Carboxylicivirga marina</name>
    <dbReference type="NCBI Taxonomy" id="2800988"/>
    <lineage>
        <taxon>Bacteria</taxon>
        <taxon>Pseudomonadati</taxon>
        <taxon>Bacteroidota</taxon>
        <taxon>Bacteroidia</taxon>
        <taxon>Marinilabiliales</taxon>
        <taxon>Marinilabiliaceae</taxon>
        <taxon>Carboxylicivirga</taxon>
    </lineage>
</organism>
<accession>A0ABS1HIR9</accession>
<evidence type="ECO:0000313" key="2">
    <source>
        <dbReference type="EMBL" id="MBK3517544.1"/>
    </source>
</evidence>
<dbReference type="RefSeq" id="WP_200464774.1">
    <property type="nucleotide sequence ID" value="NZ_JAENRR010000018.1"/>
</dbReference>
<keyword evidence="3" id="KW-1185">Reference proteome</keyword>
<reference evidence="2 3" key="1">
    <citation type="submission" date="2021-01" db="EMBL/GenBank/DDBJ databases">
        <title>Carboxyliciviraga sp.nov., isolated from coastal sediments.</title>
        <authorList>
            <person name="Lu D."/>
            <person name="Zhang T."/>
        </authorList>
    </citation>
    <scope>NUCLEOTIDE SEQUENCE [LARGE SCALE GENOMIC DNA]</scope>
    <source>
        <strain evidence="2 3">N1Y132</strain>
    </source>
</reference>
<gene>
    <name evidence="2" type="ORF">JIV24_09380</name>
</gene>
<proteinExistence type="predicted"/>